<evidence type="ECO:0000256" key="7">
    <source>
        <dbReference type="ARBA" id="ARBA00051538"/>
    </source>
</evidence>
<evidence type="ECO:0000256" key="2">
    <source>
        <dbReference type="ARBA" id="ARBA00022490"/>
    </source>
</evidence>
<dbReference type="SUPFAM" id="SSF55729">
    <property type="entry name" value="Acyl-CoA N-acyltransferases (Nat)"/>
    <property type="match status" value="1"/>
</dbReference>
<dbReference type="InterPro" id="IPR016181">
    <property type="entry name" value="Acyl_CoA_acyltransferase"/>
</dbReference>
<dbReference type="GO" id="GO:0008914">
    <property type="term" value="F:leucyl-tRNA--protein transferase activity"/>
    <property type="evidence" value="ECO:0007669"/>
    <property type="project" value="UniProtKB-UniRule"/>
</dbReference>
<evidence type="ECO:0000256" key="5">
    <source>
        <dbReference type="ARBA" id="ARBA00050607"/>
    </source>
</evidence>
<evidence type="ECO:0000256" key="14">
    <source>
        <dbReference type="ARBA" id="ARBA00083640"/>
    </source>
</evidence>
<evidence type="ECO:0000256" key="3">
    <source>
        <dbReference type="ARBA" id="ARBA00022679"/>
    </source>
</evidence>
<reference evidence="16 17" key="1">
    <citation type="journal article" date="2017" name="Environ. Microbiol.">
        <title>Genomic and physiological analyses of 'Reinekea forsetii' reveal a versatile opportunistic lifestyle during spring algae blooms.</title>
        <authorList>
            <person name="Avci B."/>
            <person name="Hahnke R.L."/>
            <person name="Chafee M."/>
            <person name="Fischer T."/>
            <person name="Gruber-Vodicka H."/>
            <person name="Tegetmeyer H.E."/>
            <person name="Harder J."/>
            <person name="Fuchs B.M."/>
            <person name="Amann R.I."/>
            <person name="Teeling H."/>
        </authorList>
    </citation>
    <scope>NUCLEOTIDE SEQUENCE [LARGE SCALE GENOMIC DNA]</scope>
    <source>
        <strain evidence="16 17">Hel1_31_D35</strain>
    </source>
</reference>
<accession>A0A2K8KTV6</accession>
<dbReference type="OrthoDB" id="9790282at2"/>
<dbReference type="RefSeq" id="WP_100257049.1">
    <property type="nucleotide sequence ID" value="NZ_CP011797.1"/>
</dbReference>
<dbReference type="FunFam" id="3.30.70.3550:FF:000001">
    <property type="entry name" value="Leucyl/phenylalanyl-tRNA--protein transferase"/>
    <property type="match status" value="1"/>
</dbReference>
<comment type="subcellular location">
    <subcellularLocation>
        <location evidence="1 15">Cytoplasm</location>
    </subcellularLocation>
</comment>
<evidence type="ECO:0000256" key="6">
    <source>
        <dbReference type="ARBA" id="ARBA00050652"/>
    </source>
</evidence>
<dbReference type="GO" id="GO:0005737">
    <property type="term" value="C:cytoplasm"/>
    <property type="evidence" value="ECO:0007669"/>
    <property type="project" value="UniProtKB-SubCell"/>
</dbReference>
<evidence type="ECO:0000256" key="10">
    <source>
        <dbReference type="ARBA" id="ARBA00066767"/>
    </source>
</evidence>
<gene>
    <name evidence="15" type="primary">aat</name>
    <name evidence="16" type="ORF">REIFOR_01589</name>
</gene>
<comment type="catalytic activity">
    <reaction evidence="6 15">
        <text>N-terminal L-arginyl-[protein] + L-leucyl-tRNA(Leu) = N-terminal L-leucyl-L-arginyl-[protein] + tRNA(Leu) + H(+)</text>
        <dbReference type="Rhea" id="RHEA:50416"/>
        <dbReference type="Rhea" id="RHEA-COMP:9613"/>
        <dbReference type="Rhea" id="RHEA-COMP:9622"/>
        <dbReference type="Rhea" id="RHEA-COMP:12672"/>
        <dbReference type="Rhea" id="RHEA-COMP:12673"/>
        <dbReference type="ChEBI" id="CHEBI:15378"/>
        <dbReference type="ChEBI" id="CHEBI:64719"/>
        <dbReference type="ChEBI" id="CHEBI:78442"/>
        <dbReference type="ChEBI" id="CHEBI:78494"/>
        <dbReference type="ChEBI" id="CHEBI:133044"/>
        <dbReference type="EC" id="2.3.2.6"/>
    </reaction>
</comment>
<dbReference type="NCBIfam" id="TIGR00667">
    <property type="entry name" value="aat"/>
    <property type="match status" value="1"/>
</dbReference>
<keyword evidence="4 15" id="KW-0012">Acyltransferase</keyword>
<evidence type="ECO:0000256" key="15">
    <source>
        <dbReference type="HAMAP-Rule" id="MF_00688"/>
    </source>
</evidence>
<evidence type="ECO:0000256" key="4">
    <source>
        <dbReference type="ARBA" id="ARBA00023315"/>
    </source>
</evidence>
<evidence type="ECO:0000256" key="9">
    <source>
        <dbReference type="ARBA" id="ARBA00061535"/>
    </source>
</evidence>
<dbReference type="InterPro" id="IPR042221">
    <property type="entry name" value="Leu/Phe-tRNA_Trfase_N"/>
</dbReference>
<dbReference type="EMBL" id="CP011797">
    <property type="protein sequence ID" value="ATX76734.1"/>
    <property type="molecule type" value="Genomic_DNA"/>
</dbReference>
<dbReference type="AlphaFoldDB" id="A0A2K8KTV6"/>
<dbReference type="Proteomes" id="UP000229757">
    <property type="component" value="Chromosome"/>
</dbReference>
<name>A0A2K8KTV6_9GAMM</name>
<organism evidence="16 17">
    <name type="scientific">Reinekea forsetii</name>
    <dbReference type="NCBI Taxonomy" id="1336806"/>
    <lineage>
        <taxon>Bacteria</taxon>
        <taxon>Pseudomonadati</taxon>
        <taxon>Pseudomonadota</taxon>
        <taxon>Gammaproteobacteria</taxon>
        <taxon>Oceanospirillales</taxon>
        <taxon>Saccharospirillaceae</taxon>
        <taxon>Reinekea</taxon>
    </lineage>
</organism>
<evidence type="ECO:0000256" key="12">
    <source>
        <dbReference type="ARBA" id="ARBA00077136"/>
    </source>
</evidence>
<dbReference type="KEGG" id="rfo:REIFOR_01589"/>
<keyword evidence="17" id="KW-1185">Reference proteome</keyword>
<evidence type="ECO:0000313" key="16">
    <source>
        <dbReference type="EMBL" id="ATX76734.1"/>
    </source>
</evidence>
<comment type="catalytic activity">
    <reaction evidence="7 15">
        <text>N-terminal L-lysyl-[protein] + L-leucyl-tRNA(Leu) = N-terminal L-leucyl-L-lysyl-[protein] + tRNA(Leu) + H(+)</text>
        <dbReference type="Rhea" id="RHEA:12340"/>
        <dbReference type="Rhea" id="RHEA-COMP:9613"/>
        <dbReference type="Rhea" id="RHEA-COMP:9622"/>
        <dbReference type="Rhea" id="RHEA-COMP:12670"/>
        <dbReference type="Rhea" id="RHEA-COMP:12671"/>
        <dbReference type="ChEBI" id="CHEBI:15378"/>
        <dbReference type="ChEBI" id="CHEBI:65249"/>
        <dbReference type="ChEBI" id="CHEBI:78442"/>
        <dbReference type="ChEBI" id="CHEBI:78494"/>
        <dbReference type="ChEBI" id="CHEBI:133043"/>
        <dbReference type="EC" id="2.3.2.6"/>
    </reaction>
</comment>
<dbReference type="Gene3D" id="3.30.70.3550">
    <property type="entry name" value="Leucyl/phenylalanyl-tRNA-protein transferase, N-terminal domain"/>
    <property type="match status" value="1"/>
</dbReference>
<evidence type="ECO:0000313" key="17">
    <source>
        <dbReference type="Proteomes" id="UP000229757"/>
    </source>
</evidence>
<dbReference type="EC" id="2.3.2.6" evidence="10 15"/>
<protein>
    <recommendedName>
        <fullName evidence="11 15">Leucyl/phenylalanyl-tRNA--protein transferase</fullName>
        <ecNumber evidence="10 15">2.3.2.6</ecNumber>
    </recommendedName>
    <alternativeName>
        <fullName evidence="12 15">L/F-transferase</fullName>
    </alternativeName>
    <alternativeName>
        <fullName evidence="13 15">Leucyltransferase</fullName>
    </alternativeName>
    <alternativeName>
        <fullName evidence="14 15">Phenyalanyltransferase</fullName>
    </alternativeName>
</protein>
<proteinExistence type="inferred from homology"/>
<dbReference type="PANTHER" id="PTHR30098:SF2">
    <property type="entry name" value="LEUCYL_PHENYLALANYL-TRNA--PROTEIN TRANSFERASE"/>
    <property type="match status" value="1"/>
</dbReference>
<evidence type="ECO:0000256" key="1">
    <source>
        <dbReference type="ARBA" id="ARBA00004496"/>
    </source>
</evidence>
<dbReference type="HAMAP" id="MF_00688">
    <property type="entry name" value="Leu_Phe_trans"/>
    <property type="match status" value="1"/>
</dbReference>
<dbReference type="Pfam" id="PF03588">
    <property type="entry name" value="Leu_Phe_trans"/>
    <property type="match status" value="1"/>
</dbReference>
<comment type="catalytic activity">
    <reaction evidence="5 15">
        <text>L-phenylalanyl-tRNA(Phe) + an N-terminal L-alpha-aminoacyl-[protein] = an N-terminal L-phenylalanyl-L-alpha-aminoacyl-[protein] + tRNA(Phe)</text>
        <dbReference type="Rhea" id="RHEA:43632"/>
        <dbReference type="Rhea" id="RHEA-COMP:9668"/>
        <dbReference type="Rhea" id="RHEA-COMP:9699"/>
        <dbReference type="Rhea" id="RHEA-COMP:10636"/>
        <dbReference type="Rhea" id="RHEA-COMP:10637"/>
        <dbReference type="ChEBI" id="CHEBI:78442"/>
        <dbReference type="ChEBI" id="CHEBI:78531"/>
        <dbReference type="ChEBI" id="CHEBI:78597"/>
        <dbReference type="ChEBI" id="CHEBI:83561"/>
        <dbReference type="EC" id="2.3.2.6"/>
    </reaction>
</comment>
<evidence type="ECO:0000256" key="11">
    <source>
        <dbReference type="ARBA" id="ARBA00074372"/>
    </source>
</evidence>
<dbReference type="PANTHER" id="PTHR30098">
    <property type="entry name" value="LEUCYL/PHENYLALANYL-TRNA--PROTEIN TRANSFERASE"/>
    <property type="match status" value="1"/>
</dbReference>
<keyword evidence="3 15" id="KW-0808">Transferase</keyword>
<dbReference type="InterPro" id="IPR042203">
    <property type="entry name" value="Leu/Phe-tRNA_Trfase_C"/>
</dbReference>
<dbReference type="Gene3D" id="3.40.630.70">
    <property type="entry name" value="Leucyl/phenylalanyl-tRNA-protein transferase, C-terminal domain"/>
    <property type="match status" value="1"/>
</dbReference>
<sequence length="246" mass="28132">MNHLHWLDPQLDPLFPSIQQALSEPSGLLAVGGALTTPWLLEAYRHGIFPWFNDGEPILWWSPTPRMVMLPGMAHRSRTLRKLFRASQIEITVNHCFEQVMHHCAQNDLRNDGTWITRPMKQGYLALHRDGWAHSIEVHDRGQLVGGLYGVAIDRVFFGESMFSLSPSASKFAFVALSEWTRQQGMALIDCQLYNPYLDSLGAQLVDRPTFESNLPRTLTRLAMLDPNVLQQLFEQKMRAPHDDRS</sequence>
<keyword evidence="2 15" id="KW-0963">Cytoplasm</keyword>
<dbReference type="GO" id="GO:0030163">
    <property type="term" value="P:protein catabolic process"/>
    <property type="evidence" value="ECO:0007669"/>
    <property type="project" value="UniProtKB-UniRule"/>
</dbReference>
<dbReference type="InterPro" id="IPR004616">
    <property type="entry name" value="Leu/Phe-tRNA_Trfase"/>
</dbReference>
<evidence type="ECO:0000256" key="8">
    <source>
        <dbReference type="ARBA" id="ARBA00054043"/>
    </source>
</evidence>
<comment type="similarity">
    <text evidence="9 15">Belongs to the L/F-transferase family.</text>
</comment>
<comment type="function">
    <text evidence="8 15">Functions in the N-end rule pathway of protein degradation where it conjugates Leu, Phe and, less efficiently, Met from aminoacyl-tRNAs to the N-termini of proteins containing an N-terminal arginine or lysine.</text>
</comment>
<evidence type="ECO:0000256" key="13">
    <source>
        <dbReference type="ARBA" id="ARBA00077165"/>
    </source>
</evidence>